<dbReference type="Pfam" id="PF13439">
    <property type="entry name" value="Glyco_transf_4"/>
    <property type="match status" value="1"/>
</dbReference>
<dbReference type="OrthoDB" id="7560678at2"/>
<dbReference type="PANTHER" id="PTHR12526">
    <property type="entry name" value="GLYCOSYLTRANSFERASE"/>
    <property type="match status" value="1"/>
</dbReference>
<keyword evidence="4" id="KW-1185">Reference proteome</keyword>
<feature type="domain" description="Glycosyltransferase subfamily 4-like N-terminal" evidence="2">
    <location>
        <begin position="12"/>
        <end position="166"/>
    </location>
</feature>
<feature type="domain" description="Glycosyl transferase family 1" evidence="1">
    <location>
        <begin position="171"/>
        <end position="329"/>
    </location>
</feature>
<dbReference type="InterPro" id="IPR028098">
    <property type="entry name" value="Glyco_trans_4-like_N"/>
</dbReference>
<dbReference type="AlphaFoldDB" id="A0A2U2B7D4"/>
<proteinExistence type="predicted"/>
<evidence type="ECO:0000313" key="4">
    <source>
        <dbReference type="Proteomes" id="UP000244956"/>
    </source>
</evidence>
<dbReference type="PANTHER" id="PTHR12526:SF630">
    <property type="entry name" value="GLYCOSYLTRANSFERASE"/>
    <property type="match status" value="1"/>
</dbReference>
<dbReference type="InterPro" id="IPR001296">
    <property type="entry name" value="Glyco_trans_1"/>
</dbReference>
<dbReference type="Proteomes" id="UP000244956">
    <property type="component" value="Unassembled WGS sequence"/>
</dbReference>
<accession>A0A2U2B7D4</accession>
<dbReference type="EMBL" id="QEWP01000009">
    <property type="protein sequence ID" value="PWD98991.1"/>
    <property type="molecule type" value="Genomic_DNA"/>
</dbReference>
<dbReference type="Pfam" id="PF00534">
    <property type="entry name" value="Glycos_transf_1"/>
    <property type="match status" value="1"/>
</dbReference>
<keyword evidence="3" id="KW-0808">Transferase</keyword>
<comment type="caution">
    <text evidence="3">The sequence shown here is derived from an EMBL/GenBank/DDBJ whole genome shotgun (WGS) entry which is preliminary data.</text>
</comment>
<name>A0A2U2B7D4_9BACT</name>
<dbReference type="SUPFAM" id="SSF53756">
    <property type="entry name" value="UDP-Glycosyltransferase/glycogen phosphorylase"/>
    <property type="match status" value="1"/>
</dbReference>
<evidence type="ECO:0000259" key="1">
    <source>
        <dbReference type="Pfam" id="PF00534"/>
    </source>
</evidence>
<organism evidence="3 4">
    <name type="scientific">Marinilabilia rubra</name>
    <dbReference type="NCBI Taxonomy" id="2162893"/>
    <lineage>
        <taxon>Bacteria</taxon>
        <taxon>Pseudomonadati</taxon>
        <taxon>Bacteroidota</taxon>
        <taxon>Bacteroidia</taxon>
        <taxon>Marinilabiliales</taxon>
        <taxon>Marinilabiliaceae</taxon>
        <taxon>Marinilabilia</taxon>
    </lineage>
</organism>
<evidence type="ECO:0000259" key="2">
    <source>
        <dbReference type="Pfam" id="PF13439"/>
    </source>
</evidence>
<protein>
    <submittedName>
        <fullName evidence="3">Group 1 family glycosyltransferase</fullName>
    </submittedName>
</protein>
<dbReference type="GO" id="GO:0016757">
    <property type="term" value="F:glycosyltransferase activity"/>
    <property type="evidence" value="ECO:0007669"/>
    <property type="project" value="InterPro"/>
</dbReference>
<dbReference type="RefSeq" id="WP_109264730.1">
    <property type="nucleotide sequence ID" value="NZ_QEWP01000009.1"/>
</dbReference>
<dbReference type="Gene3D" id="3.40.50.2000">
    <property type="entry name" value="Glycogen Phosphorylase B"/>
    <property type="match status" value="2"/>
</dbReference>
<evidence type="ECO:0000313" key="3">
    <source>
        <dbReference type="EMBL" id="PWD98991.1"/>
    </source>
</evidence>
<gene>
    <name evidence="3" type="ORF">DDZ16_12055</name>
</gene>
<reference evidence="3 4" key="1">
    <citation type="submission" date="2018-05" db="EMBL/GenBank/DDBJ databases">
        <title>Marinilabilia rubrum sp. nov., isolated from saltern sediment.</title>
        <authorList>
            <person name="Zhang R."/>
        </authorList>
    </citation>
    <scope>NUCLEOTIDE SEQUENCE [LARGE SCALE GENOMIC DNA]</scope>
    <source>
        <strain evidence="3 4">WTE16</strain>
    </source>
</reference>
<sequence length="352" mass="39976">MVVLVFIRQLSVGGAEKQSLLLSRELQKKHKVFLVVWTQKVVAPSYARFIDENNLSVRFLKGSVLSRMIQFWRIIRKEKVTHIFNFLLINNFVGGIIGRLSGVKRIYGGIRNCEIAKTKFFLQRFLHNHVSHKTIFNNQAGADVLSKRGFDPEKITVIHNGIDIQRVTASQEENGKTLIFTAARFLPQKDHYTALKALQVLKERGAEFKYVIAGYGQQEEEIRNWIGELGLNDRTEVKISPDNLPELFLQSNIYLSTSLKEGLSNSIMEALNAGLPVVATNVGDNRFLVKEGRNGFLTGIGDVASLADALENLINDKSLRMNMGIRGYQHLKEKFSTQNFLNQYLQILDHEE</sequence>